<evidence type="ECO:0000256" key="1">
    <source>
        <dbReference type="SAM" id="SignalP"/>
    </source>
</evidence>
<dbReference type="InterPro" id="IPR011652">
    <property type="entry name" value="MORN_2"/>
</dbReference>
<accession>A0ABR7Q913</accession>
<dbReference type="RefSeq" id="WP_187562101.1">
    <property type="nucleotide sequence ID" value="NZ_JACGWS010000005.1"/>
</dbReference>
<feature type="signal peptide" evidence="1">
    <location>
        <begin position="1"/>
        <end position="19"/>
    </location>
</feature>
<evidence type="ECO:0008006" key="4">
    <source>
        <dbReference type="Google" id="ProtNLM"/>
    </source>
</evidence>
<feature type="chain" id="PRO_5045558727" description="Toxin-antitoxin system YwqK family antitoxin" evidence="1">
    <location>
        <begin position="20"/>
        <end position="148"/>
    </location>
</feature>
<reference evidence="2 3" key="1">
    <citation type="submission" date="2020-07" db="EMBL/GenBank/DDBJ databases">
        <title>Description of Kordia aestuariivivens sp. nov., isolated from a tidal flat.</title>
        <authorList>
            <person name="Park S."/>
            <person name="Yoon J.-H."/>
        </authorList>
    </citation>
    <scope>NUCLEOTIDE SEQUENCE [LARGE SCALE GENOMIC DNA]</scope>
    <source>
        <strain evidence="2 3">YSTF-M3</strain>
    </source>
</reference>
<organism evidence="2 3">
    <name type="scientific">Kordia aestuariivivens</name>
    <dbReference type="NCBI Taxonomy" id="2759037"/>
    <lineage>
        <taxon>Bacteria</taxon>
        <taxon>Pseudomonadati</taxon>
        <taxon>Bacteroidota</taxon>
        <taxon>Flavobacteriia</taxon>
        <taxon>Flavobacteriales</taxon>
        <taxon>Flavobacteriaceae</taxon>
        <taxon>Kordia</taxon>
    </lineage>
</organism>
<dbReference type="Proteomes" id="UP000619238">
    <property type="component" value="Unassembled WGS sequence"/>
</dbReference>
<comment type="caution">
    <text evidence="2">The sequence shown here is derived from an EMBL/GenBank/DDBJ whole genome shotgun (WGS) entry which is preliminary data.</text>
</comment>
<evidence type="ECO:0000313" key="3">
    <source>
        <dbReference type="Proteomes" id="UP000619238"/>
    </source>
</evidence>
<keyword evidence="1" id="KW-0732">Signal</keyword>
<dbReference type="EMBL" id="JACGWS010000005">
    <property type="protein sequence ID" value="MBC8755054.1"/>
    <property type="molecule type" value="Genomic_DNA"/>
</dbReference>
<name>A0ABR7Q913_9FLAO</name>
<protein>
    <recommendedName>
        <fullName evidence="4">Toxin-antitoxin system YwqK family antitoxin</fullName>
    </recommendedName>
</protein>
<gene>
    <name evidence="2" type="ORF">H2O64_10250</name>
</gene>
<dbReference type="Pfam" id="PF07661">
    <property type="entry name" value="MORN_2"/>
    <property type="match status" value="2"/>
</dbReference>
<evidence type="ECO:0000313" key="2">
    <source>
        <dbReference type="EMBL" id="MBC8755054.1"/>
    </source>
</evidence>
<sequence length="148" mass="17074">MKTLCISLLFCCFATVAFSQIDTLQQKMVPMSSTYQKPYKVGSVYYQNNSNKPFTGILYGKFENGNYLTLQEYKNGVGNGTWINYYKNGNLKEVGTYVENRVEGPISEYYENGMLKASGQFKHWRKKVGVWKLYHKDGTFDKTIDYGN</sequence>
<proteinExistence type="predicted"/>
<dbReference type="SUPFAM" id="SSF82185">
    <property type="entry name" value="Histone H3 K4-specific methyltransferase SET7/9 N-terminal domain"/>
    <property type="match status" value="1"/>
</dbReference>
<dbReference type="Gene3D" id="3.90.930.1">
    <property type="match status" value="1"/>
</dbReference>
<keyword evidence="3" id="KW-1185">Reference proteome</keyword>